<dbReference type="Pfam" id="PF03009">
    <property type="entry name" value="GDPD"/>
    <property type="match status" value="1"/>
</dbReference>
<dbReference type="RefSeq" id="WP_012765932.1">
    <property type="nucleotide sequence ID" value="NC_012881.1"/>
</dbReference>
<dbReference type="CDD" id="cd08556">
    <property type="entry name" value="GDPD"/>
    <property type="match status" value="1"/>
</dbReference>
<evidence type="ECO:0000259" key="1">
    <source>
        <dbReference type="PROSITE" id="PS51704"/>
    </source>
</evidence>
<dbReference type="STRING" id="526222.Desal_0339"/>
<dbReference type="GO" id="GO:0008081">
    <property type="term" value="F:phosphoric diester hydrolase activity"/>
    <property type="evidence" value="ECO:0007669"/>
    <property type="project" value="InterPro"/>
</dbReference>
<dbReference type="Gene3D" id="3.20.20.190">
    <property type="entry name" value="Phosphatidylinositol (PI) phosphodiesterase"/>
    <property type="match status" value="1"/>
</dbReference>
<feature type="domain" description="GP-PDE" evidence="1">
    <location>
        <begin position="1"/>
        <end position="308"/>
    </location>
</feature>
<name>C6BWG2_MARSD</name>
<evidence type="ECO:0000313" key="2">
    <source>
        <dbReference type="EMBL" id="ACS78406.1"/>
    </source>
</evidence>
<reference evidence="2 3" key="1">
    <citation type="submission" date="2009-06" db="EMBL/GenBank/DDBJ databases">
        <title>Complete sequence of Desulfovibrio salexigens DSM 2638.</title>
        <authorList>
            <consortium name="US DOE Joint Genome Institute"/>
            <person name="Lucas S."/>
            <person name="Copeland A."/>
            <person name="Lapidus A."/>
            <person name="Glavina del Rio T."/>
            <person name="Tice H."/>
            <person name="Bruce D."/>
            <person name="Goodwin L."/>
            <person name="Pitluck S."/>
            <person name="Munk A.C."/>
            <person name="Brettin T."/>
            <person name="Detter J.C."/>
            <person name="Han C."/>
            <person name="Tapia R."/>
            <person name="Larimer F."/>
            <person name="Land M."/>
            <person name="Hauser L."/>
            <person name="Kyrpides N."/>
            <person name="Anderson I."/>
            <person name="Wall J.D."/>
            <person name="Arkin A.P."/>
            <person name="Dehal P."/>
            <person name="Chivian D."/>
            <person name="Giles B."/>
            <person name="Hazen T.C."/>
        </authorList>
    </citation>
    <scope>NUCLEOTIDE SEQUENCE [LARGE SCALE GENOMIC DNA]</scope>
    <source>
        <strain evidence="3">ATCC 14822 / DSM 2638 / NCIMB 8403 / VKM B-1763</strain>
    </source>
</reference>
<dbReference type="Proteomes" id="UP000002601">
    <property type="component" value="Chromosome"/>
</dbReference>
<proteinExistence type="predicted"/>
<dbReference type="AlphaFoldDB" id="C6BWG2"/>
<dbReference type="InterPro" id="IPR030395">
    <property type="entry name" value="GP_PDE_dom"/>
</dbReference>
<keyword evidence="3" id="KW-1185">Reference proteome</keyword>
<dbReference type="GO" id="GO:0006629">
    <property type="term" value="P:lipid metabolic process"/>
    <property type="evidence" value="ECO:0007669"/>
    <property type="project" value="InterPro"/>
</dbReference>
<gene>
    <name evidence="2" type="ordered locus">Desal_0339</name>
</gene>
<protein>
    <submittedName>
        <fullName evidence="2">Glycerophosphoryl diester phosphodiesterase</fullName>
    </submittedName>
</protein>
<dbReference type="PROSITE" id="PS51704">
    <property type="entry name" value="GP_PDE"/>
    <property type="match status" value="1"/>
</dbReference>
<dbReference type="eggNOG" id="COG0584">
    <property type="taxonomic scope" value="Bacteria"/>
</dbReference>
<evidence type="ECO:0000313" key="3">
    <source>
        <dbReference type="Proteomes" id="UP000002601"/>
    </source>
</evidence>
<organism evidence="2 3">
    <name type="scientific">Maridesulfovibrio salexigens (strain ATCC 14822 / DSM 2638 / NCIMB 8403 / VKM B-1763)</name>
    <name type="common">Desulfovibrio salexigens</name>
    <dbReference type="NCBI Taxonomy" id="526222"/>
    <lineage>
        <taxon>Bacteria</taxon>
        <taxon>Pseudomonadati</taxon>
        <taxon>Thermodesulfobacteriota</taxon>
        <taxon>Desulfovibrionia</taxon>
        <taxon>Desulfovibrionales</taxon>
        <taxon>Desulfovibrionaceae</taxon>
        <taxon>Maridesulfovibrio</taxon>
    </lineage>
</organism>
<accession>C6BWG2</accession>
<dbReference type="SUPFAM" id="SSF51695">
    <property type="entry name" value="PLC-like phosphodiesterases"/>
    <property type="match status" value="1"/>
</dbReference>
<dbReference type="PANTHER" id="PTHR46211">
    <property type="entry name" value="GLYCEROPHOSPHORYL DIESTER PHOSPHODIESTERASE"/>
    <property type="match status" value="1"/>
</dbReference>
<dbReference type="KEGG" id="dsa:Desal_0339"/>
<dbReference type="OrthoDB" id="9787897at2"/>
<dbReference type="InterPro" id="IPR017946">
    <property type="entry name" value="PLC-like_Pdiesterase_TIM-brl"/>
</dbReference>
<dbReference type="EMBL" id="CP001649">
    <property type="protein sequence ID" value="ACS78406.1"/>
    <property type="molecule type" value="Genomic_DNA"/>
</dbReference>
<sequence length="313" mass="35163">MMLIGHRGCKYPGYNQNTIRAFEKVTSEGVPAIEFDVQLSADKELVVVHNLDLEEVSTGKGEVSSTDSATLKSLFAGDPKQGEDRIPFLAEVFDFFASCAEDKRPSIHMELKGNNTGRQAGELFNEYVAAGKLNMSDLLVSSFNWEELKSLREVCPDAKIALLDGAIRRNLLLKKTGPEAEKYFADLFAYGNEDYMLPRFPALTENLVLLDKICEDQEIHSLLKQELKDCLDGRYYTDELLNNATAMNATSVNLWYRTIVPEFIEKAHARNLAVFVYTANQPEEWKALAEAGVDGIFTDFYAEAARTLIDYKI</sequence>
<dbReference type="PANTHER" id="PTHR46211:SF1">
    <property type="entry name" value="GLYCEROPHOSPHODIESTER PHOSPHODIESTERASE, CYTOPLASMIC"/>
    <property type="match status" value="1"/>
</dbReference>
<dbReference type="HOGENOM" id="CLU_030006_3_1_7"/>